<keyword evidence="1" id="KW-0472">Membrane</keyword>
<protein>
    <submittedName>
        <fullName evidence="2">Uncharacterized protein</fullName>
    </submittedName>
</protein>
<dbReference type="RefSeq" id="WP_141601157.1">
    <property type="nucleotide sequence ID" value="NZ_JARMSB010000008.1"/>
</dbReference>
<evidence type="ECO:0000256" key="1">
    <source>
        <dbReference type="SAM" id="Phobius"/>
    </source>
</evidence>
<evidence type="ECO:0000313" key="3">
    <source>
        <dbReference type="Proteomes" id="UP000315753"/>
    </source>
</evidence>
<dbReference type="EMBL" id="VIGD01000002">
    <property type="protein sequence ID" value="TQE91981.1"/>
    <property type="molecule type" value="Genomic_DNA"/>
</dbReference>
<evidence type="ECO:0000313" key="2">
    <source>
        <dbReference type="EMBL" id="TQE91981.1"/>
    </source>
</evidence>
<dbReference type="Proteomes" id="UP000315753">
    <property type="component" value="Unassembled WGS sequence"/>
</dbReference>
<reference evidence="2 3" key="1">
    <citation type="submission" date="2019-06" db="EMBL/GenBank/DDBJ databases">
        <title>Genome sequence of Ureibacillus terrenus.</title>
        <authorList>
            <person name="Maclea K.S."/>
            <person name="Simoes M."/>
        </authorList>
    </citation>
    <scope>NUCLEOTIDE SEQUENCE [LARGE SCALE GENOMIC DNA]</scope>
    <source>
        <strain evidence="2 3">ATCC BAA-384</strain>
    </source>
</reference>
<keyword evidence="1" id="KW-1133">Transmembrane helix</keyword>
<comment type="caution">
    <text evidence="2">The sequence shown here is derived from an EMBL/GenBank/DDBJ whole genome shotgun (WGS) entry which is preliminary data.</text>
</comment>
<feature type="transmembrane region" description="Helical" evidence="1">
    <location>
        <begin position="49"/>
        <end position="70"/>
    </location>
</feature>
<name>A0A540V5G4_9BACL</name>
<proteinExistence type="predicted"/>
<keyword evidence="3" id="KW-1185">Reference proteome</keyword>
<keyword evidence="1" id="KW-0812">Transmembrane</keyword>
<accession>A0A540V5G4</accession>
<dbReference type="AlphaFoldDB" id="A0A540V5G4"/>
<gene>
    <name evidence="2" type="ORF">FKZ59_02505</name>
</gene>
<feature type="transmembrane region" description="Helical" evidence="1">
    <location>
        <begin position="7"/>
        <end position="29"/>
    </location>
</feature>
<organism evidence="2 3">
    <name type="scientific">Ureibacillus terrenus</name>
    <dbReference type="NCBI Taxonomy" id="118246"/>
    <lineage>
        <taxon>Bacteria</taxon>
        <taxon>Bacillati</taxon>
        <taxon>Bacillota</taxon>
        <taxon>Bacilli</taxon>
        <taxon>Bacillales</taxon>
        <taxon>Caryophanaceae</taxon>
        <taxon>Ureibacillus</taxon>
    </lineage>
</organism>
<sequence length="85" mass="9541">MDLMKILIGAIFILSGSILLGLIHMGITFHSVGYTIDNFFYNLYYTKNVYPYVLANLQLVIGVILIILGIRSGRKSRADGEETEE</sequence>